<dbReference type="Proteomes" id="UP000245119">
    <property type="component" value="Linkage Group LG5"/>
</dbReference>
<dbReference type="PANTHER" id="PTHR32251:SF17">
    <property type="entry name" value="STEROID 5-ALPHA REDUCTASE C-TERMINAL DOMAIN-CONTAINING PROTEIN"/>
    <property type="match status" value="1"/>
</dbReference>
<dbReference type="Gene3D" id="1.20.120.1630">
    <property type="match status" value="1"/>
</dbReference>
<dbReference type="AlphaFoldDB" id="A0A2T7PB86"/>
<evidence type="ECO:0000256" key="1">
    <source>
        <dbReference type="SAM" id="Phobius"/>
    </source>
</evidence>
<feature type="transmembrane region" description="Helical" evidence="1">
    <location>
        <begin position="67"/>
        <end position="86"/>
    </location>
</feature>
<evidence type="ECO:0000313" key="2">
    <source>
        <dbReference type="EMBL" id="PVD30676.1"/>
    </source>
</evidence>
<dbReference type="InterPro" id="IPR010721">
    <property type="entry name" value="UstE-like"/>
</dbReference>
<name>A0A2T7PB86_POMCA</name>
<dbReference type="OMA" id="FQMLWVW"/>
<feature type="transmembrane region" description="Helical" evidence="1">
    <location>
        <begin position="107"/>
        <end position="127"/>
    </location>
</feature>
<keyword evidence="1" id="KW-1133">Transmembrane helix</keyword>
<dbReference type="Pfam" id="PF06966">
    <property type="entry name" value="DUF1295"/>
    <property type="match status" value="1"/>
</dbReference>
<keyword evidence="1" id="KW-0472">Membrane</keyword>
<comment type="caution">
    <text evidence="2">The sequence shown here is derived from an EMBL/GenBank/DDBJ whole genome shotgun (WGS) entry which is preliminary data.</text>
</comment>
<feature type="transmembrane region" description="Helical" evidence="1">
    <location>
        <begin position="216"/>
        <end position="235"/>
    </location>
</feature>
<dbReference type="PROSITE" id="PS50244">
    <property type="entry name" value="S5A_REDUCTASE"/>
    <property type="match status" value="1"/>
</dbReference>
<keyword evidence="3" id="KW-1185">Reference proteome</keyword>
<sequence length="264" mass="30481">MSKSFIHTMGNTVGKAAALDFGIQWACWAVASILQTEKFYDFAGSITFCLLTLQSLRWNQTFFRRQIIQSGMVLTWAVRLGFYLFTRILHEGQDRRFDKVRTRPGVFLLYWTIQGVWILLTLLPTLMLNSKKQNKPVTKRDYIGWSLWAIGFLFEALADYQKSQFRADPANAGKFICHGLWSISRHPNYFGEILMWSGLWLSASSVLSGWQQCVSLISPLFTSYLLIGISGIPLLEQYGQRKWGMDPAYQEYIKNTAKLVPYLW</sequence>
<keyword evidence="1" id="KW-0812">Transmembrane</keyword>
<dbReference type="EMBL" id="PZQS01000005">
    <property type="protein sequence ID" value="PVD30676.1"/>
    <property type="molecule type" value="Genomic_DNA"/>
</dbReference>
<evidence type="ECO:0000313" key="3">
    <source>
        <dbReference type="Proteomes" id="UP000245119"/>
    </source>
</evidence>
<dbReference type="GO" id="GO:0016020">
    <property type="term" value="C:membrane"/>
    <property type="evidence" value="ECO:0007669"/>
    <property type="project" value="TreeGrafter"/>
</dbReference>
<dbReference type="PANTHER" id="PTHR32251">
    <property type="entry name" value="3-OXO-5-ALPHA-STEROID 4-DEHYDROGENASE"/>
    <property type="match status" value="1"/>
</dbReference>
<organism evidence="2 3">
    <name type="scientific">Pomacea canaliculata</name>
    <name type="common">Golden apple snail</name>
    <dbReference type="NCBI Taxonomy" id="400727"/>
    <lineage>
        <taxon>Eukaryota</taxon>
        <taxon>Metazoa</taxon>
        <taxon>Spiralia</taxon>
        <taxon>Lophotrochozoa</taxon>
        <taxon>Mollusca</taxon>
        <taxon>Gastropoda</taxon>
        <taxon>Caenogastropoda</taxon>
        <taxon>Architaenioglossa</taxon>
        <taxon>Ampullarioidea</taxon>
        <taxon>Ampullariidae</taxon>
        <taxon>Pomacea</taxon>
    </lineage>
</organism>
<protein>
    <submittedName>
        <fullName evidence="2">Uncharacterized protein</fullName>
    </submittedName>
</protein>
<dbReference type="OrthoDB" id="67965at2759"/>
<reference evidence="2 3" key="1">
    <citation type="submission" date="2018-04" db="EMBL/GenBank/DDBJ databases">
        <title>The genome of golden apple snail Pomacea canaliculata provides insight into stress tolerance and invasive adaptation.</title>
        <authorList>
            <person name="Liu C."/>
            <person name="Liu B."/>
            <person name="Ren Y."/>
            <person name="Zhang Y."/>
            <person name="Wang H."/>
            <person name="Li S."/>
            <person name="Jiang F."/>
            <person name="Yin L."/>
            <person name="Zhang G."/>
            <person name="Qian W."/>
            <person name="Fan W."/>
        </authorList>
    </citation>
    <scope>NUCLEOTIDE SEQUENCE [LARGE SCALE GENOMIC DNA]</scope>
    <source>
        <strain evidence="2">SZHN2017</strain>
        <tissue evidence="2">Muscle</tissue>
    </source>
</reference>
<accession>A0A2T7PB86</accession>
<proteinExistence type="predicted"/>
<gene>
    <name evidence="2" type="ORF">C0Q70_09950</name>
</gene>